<keyword evidence="1" id="KW-0862">Zinc</keyword>
<proteinExistence type="predicted"/>
<dbReference type="Proteomes" id="UP000789524">
    <property type="component" value="Unassembled WGS sequence"/>
</dbReference>
<dbReference type="SUPFAM" id="SSF56219">
    <property type="entry name" value="DNase I-like"/>
    <property type="match status" value="1"/>
</dbReference>
<dbReference type="GO" id="GO:0003824">
    <property type="term" value="F:catalytic activity"/>
    <property type="evidence" value="ECO:0007669"/>
    <property type="project" value="InterPro"/>
</dbReference>
<keyword evidence="1" id="KW-0863">Zinc-finger</keyword>
<dbReference type="InterPro" id="IPR036691">
    <property type="entry name" value="Endo/exonu/phosph_ase_sf"/>
</dbReference>
<evidence type="ECO:0000313" key="4">
    <source>
        <dbReference type="EMBL" id="CAG9579794.1"/>
    </source>
</evidence>
<dbReference type="GO" id="GO:0003676">
    <property type="term" value="F:nucleic acid binding"/>
    <property type="evidence" value="ECO:0007669"/>
    <property type="project" value="InterPro"/>
</dbReference>
<evidence type="ECO:0000313" key="5">
    <source>
        <dbReference type="Proteomes" id="UP000789524"/>
    </source>
</evidence>
<sequence>MNDENTVNMEKKSGDKDEYERVRPCKREREDNISAEEGDDVIPEEWKTVNRRKDKKLKNEIMEVYISCNEKLPKQFELARTFKSLNITDINKIKYISPYKIKIECENEKCLWSLVSCQELLEKGWKFQKAFEVNFSYGVIKNVDIDLSNDEIFNNIVCTEPAILSAVQRLSRLGEDGKWIPSETVRLCFKYSYLPPFVTVHGLRIKVEPFVFPVSQCSKCWRLGHTAKRCPIDKVVCPKCGGNHDNCTITSFKCVNCGENHMSFNKSCPVFKKEKKIRQIMSEFNVTYRKARTMYVADPSPNTNANYKPKIASNTFNEWSDSVKPSFFEPQSGTLSFGSTKESVDAPSYSSVVKIKKVAKQNSNRLPGRIPLKSRNTKLSGETEVKDYLSDTSIDNESKIEGKDGEGTSLPKDITFMELLSRLKEIIFLKQDSLQTKVFNVIKCCVEWLISVYCPPSVNTRPQDWEEIFSIASRNTLIIDDFNAHHTNWSRKIDSRGTQILDALVNAQFVTVNDCTPTRIKMVQGVFHQYSPDIVFASSDIALKVNFQVLNEMLGSDHCVIKISTKIKPAMNSIVKRNYKKADWDSYKKLLDRMYANLCFPDDLQQAYNLFIDYMNIAADLHIPCSKISRNPSTKFTPRAYWNENLSKVVAERRLALSTFRRNPIPVNFDNLKEKIRIAQSRFRKSKDFSWYDFCSSFVQTTSMYDVYRKMRWVKGIKSPSTYIDRDTAYKLLQCLAPDFVMPNKPVFKSQNLNLDSQITFSELKNSIRAKDSSPGCDNISYIQAPFSLLVKLDGATPDHPLHYKVSANRDYHT</sequence>
<dbReference type="InterPro" id="IPR005135">
    <property type="entry name" value="Endo/exonuclease/phosphatase"/>
</dbReference>
<feature type="compositionally biased region" description="Basic and acidic residues" evidence="2">
    <location>
        <begin position="9"/>
        <end position="24"/>
    </location>
</feature>
<dbReference type="InterPro" id="IPR052560">
    <property type="entry name" value="RdDP_mobile_element"/>
</dbReference>
<dbReference type="Pfam" id="PF14529">
    <property type="entry name" value="Exo_endo_phos_2"/>
    <property type="match status" value="1"/>
</dbReference>
<gene>
    <name evidence="4" type="ORF">DCHRY22_LOCUS13355</name>
</gene>
<dbReference type="GO" id="GO:0008270">
    <property type="term" value="F:zinc ion binding"/>
    <property type="evidence" value="ECO:0007669"/>
    <property type="project" value="UniProtKB-KW"/>
</dbReference>
<dbReference type="AlphaFoldDB" id="A0A8J2R0L6"/>
<accession>A0A8J2R0L6</accession>
<dbReference type="EMBL" id="CAKASE010000079">
    <property type="protein sequence ID" value="CAG9579794.1"/>
    <property type="molecule type" value="Genomic_DNA"/>
</dbReference>
<dbReference type="Gene3D" id="3.60.10.10">
    <property type="entry name" value="Endonuclease/exonuclease/phosphatase"/>
    <property type="match status" value="1"/>
</dbReference>
<dbReference type="PROSITE" id="PS50158">
    <property type="entry name" value="ZF_CCHC"/>
    <property type="match status" value="1"/>
</dbReference>
<comment type="caution">
    <text evidence="4">The sequence shown here is derived from an EMBL/GenBank/DDBJ whole genome shotgun (WGS) entry which is preliminary data.</text>
</comment>
<organism evidence="4 5">
    <name type="scientific">Danaus chrysippus</name>
    <name type="common">African queen</name>
    <dbReference type="NCBI Taxonomy" id="151541"/>
    <lineage>
        <taxon>Eukaryota</taxon>
        <taxon>Metazoa</taxon>
        <taxon>Ecdysozoa</taxon>
        <taxon>Arthropoda</taxon>
        <taxon>Hexapoda</taxon>
        <taxon>Insecta</taxon>
        <taxon>Pterygota</taxon>
        <taxon>Neoptera</taxon>
        <taxon>Endopterygota</taxon>
        <taxon>Lepidoptera</taxon>
        <taxon>Glossata</taxon>
        <taxon>Ditrysia</taxon>
        <taxon>Papilionoidea</taxon>
        <taxon>Nymphalidae</taxon>
        <taxon>Danainae</taxon>
        <taxon>Danaini</taxon>
        <taxon>Danaina</taxon>
        <taxon>Danaus</taxon>
        <taxon>Anosia</taxon>
    </lineage>
</organism>
<protein>
    <submittedName>
        <fullName evidence="4">(African queen) hypothetical protein</fullName>
    </submittedName>
</protein>
<evidence type="ECO:0000256" key="2">
    <source>
        <dbReference type="SAM" id="MobiDB-lite"/>
    </source>
</evidence>
<keyword evidence="1" id="KW-0479">Metal-binding</keyword>
<dbReference type="OrthoDB" id="421040at2759"/>
<name>A0A8J2R0L6_9NEOP</name>
<feature type="domain" description="CCHC-type" evidence="3">
    <location>
        <begin position="217"/>
        <end position="231"/>
    </location>
</feature>
<dbReference type="InterPro" id="IPR001878">
    <property type="entry name" value="Znf_CCHC"/>
</dbReference>
<keyword evidence="5" id="KW-1185">Reference proteome</keyword>
<evidence type="ECO:0000256" key="1">
    <source>
        <dbReference type="PROSITE-ProRule" id="PRU00047"/>
    </source>
</evidence>
<dbReference type="PANTHER" id="PTHR36688:SF2">
    <property type="entry name" value="ENDONUCLEASE_EXONUCLEASE_PHOSPHATASE DOMAIN-CONTAINING PROTEIN"/>
    <property type="match status" value="1"/>
</dbReference>
<feature type="region of interest" description="Disordered" evidence="2">
    <location>
        <begin position="1"/>
        <end position="24"/>
    </location>
</feature>
<evidence type="ECO:0000259" key="3">
    <source>
        <dbReference type="PROSITE" id="PS50158"/>
    </source>
</evidence>
<dbReference type="PANTHER" id="PTHR36688">
    <property type="entry name" value="ENDO/EXONUCLEASE/PHOSPHATASE DOMAIN-CONTAINING PROTEIN"/>
    <property type="match status" value="1"/>
</dbReference>
<reference evidence="4" key="1">
    <citation type="submission" date="2021-09" db="EMBL/GenBank/DDBJ databases">
        <authorList>
            <person name="Martin H S."/>
        </authorList>
    </citation>
    <scope>NUCLEOTIDE SEQUENCE</scope>
</reference>